<dbReference type="InterPro" id="IPR033985">
    <property type="entry name" value="SusD-like_N"/>
</dbReference>
<dbReference type="Proteomes" id="UP000678679">
    <property type="component" value="Chromosome 1"/>
</dbReference>
<evidence type="ECO:0000259" key="7">
    <source>
        <dbReference type="Pfam" id="PF07980"/>
    </source>
</evidence>
<keyword evidence="10" id="KW-1185">Reference proteome</keyword>
<comment type="subcellular location">
    <subcellularLocation>
        <location evidence="1">Cell outer membrane</location>
    </subcellularLocation>
</comment>
<evidence type="ECO:0000313" key="9">
    <source>
        <dbReference type="EMBL" id="QWG02902.1"/>
    </source>
</evidence>
<evidence type="ECO:0000256" key="5">
    <source>
        <dbReference type="ARBA" id="ARBA00023237"/>
    </source>
</evidence>
<proteinExistence type="inferred from homology"/>
<evidence type="ECO:0000256" key="1">
    <source>
        <dbReference type="ARBA" id="ARBA00004442"/>
    </source>
</evidence>
<evidence type="ECO:0000256" key="4">
    <source>
        <dbReference type="ARBA" id="ARBA00023136"/>
    </source>
</evidence>
<evidence type="ECO:0000256" key="2">
    <source>
        <dbReference type="ARBA" id="ARBA00006275"/>
    </source>
</evidence>
<dbReference type="KEGG" id="fya:KMW28_04800"/>
<dbReference type="Pfam" id="PF14322">
    <property type="entry name" value="SusD-like_3"/>
    <property type="match status" value="1"/>
</dbReference>
<feature type="domain" description="RagB/SusD" evidence="7">
    <location>
        <begin position="262"/>
        <end position="538"/>
    </location>
</feature>
<dbReference type="InterPro" id="IPR012944">
    <property type="entry name" value="SusD_RagB_dom"/>
</dbReference>
<keyword evidence="3 6" id="KW-0732">Signal</keyword>
<accession>A0AAX1NA23</accession>
<evidence type="ECO:0000256" key="3">
    <source>
        <dbReference type="ARBA" id="ARBA00022729"/>
    </source>
</evidence>
<dbReference type="RefSeq" id="WP_158297669.1">
    <property type="nucleotide sequence ID" value="NZ_CP076132.1"/>
</dbReference>
<dbReference type="Gene3D" id="1.25.40.390">
    <property type="match status" value="1"/>
</dbReference>
<feature type="signal peptide" evidence="6">
    <location>
        <begin position="1"/>
        <end position="22"/>
    </location>
</feature>
<organism evidence="9 10">
    <name type="scientific">Flammeovirga yaeyamensis</name>
    <dbReference type="NCBI Taxonomy" id="367791"/>
    <lineage>
        <taxon>Bacteria</taxon>
        <taxon>Pseudomonadati</taxon>
        <taxon>Bacteroidota</taxon>
        <taxon>Cytophagia</taxon>
        <taxon>Cytophagales</taxon>
        <taxon>Flammeovirgaceae</taxon>
        <taxon>Flammeovirga</taxon>
    </lineage>
</organism>
<protein>
    <submittedName>
        <fullName evidence="9">RagB/SusD family nutrient uptake outer membrane protein</fullName>
    </submittedName>
</protein>
<dbReference type="CDD" id="cd08977">
    <property type="entry name" value="SusD"/>
    <property type="match status" value="1"/>
</dbReference>
<evidence type="ECO:0000259" key="8">
    <source>
        <dbReference type="Pfam" id="PF14322"/>
    </source>
</evidence>
<keyword evidence="5" id="KW-0998">Cell outer membrane</keyword>
<dbReference type="GO" id="GO:0009279">
    <property type="term" value="C:cell outer membrane"/>
    <property type="evidence" value="ECO:0007669"/>
    <property type="project" value="UniProtKB-SubCell"/>
</dbReference>
<dbReference type="PROSITE" id="PS51257">
    <property type="entry name" value="PROKAR_LIPOPROTEIN"/>
    <property type="match status" value="1"/>
</dbReference>
<name>A0AAX1NA23_9BACT</name>
<dbReference type="InterPro" id="IPR011990">
    <property type="entry name" value="TPR-like_helical_dom_sf"/>
</dbReference>
<gene>
    <name evidence="9" type="ORF">KMW28_04800</name>
</gene>
<evidence type="ECO:0000256" key="6">
    <source>
        <dbReference type="SAM" id="SignalP"/>
    </source>
</evidence>
<dbReference type="SUPFAM" id="SSF48452">
    <property type="entry name" value="TPR-like"/>
    <property type="match status" value="1"/>
</dbReference>
<feature type="chain" id="PRO_5043712961" evidence="6">
    <location>
        <begin position="23"/>
        <end position="538"/>
    </location>
</feature>
<reference evidence="9 10" key="1">
    <citation type="submission" date="2021-05" db="EMBL/GenBank/DDBJ databases">
        <title>Comparative genomic studies on the polysaccharide-degrading batcterial strains of the Flammeovirga genus.</title>
        <authorList>
            <person name="Zewei F."/>
            <person name="Zheng Z."/>
            <person name="Yu L."/>
            <person name="Ruyue G."/>
            <person name="Yanhong M."/>
            <person name="Yuanyuan C."/>
            <person name="Jingyan G."/>
            <person name="Wenjun H."/>
        </authorList>
    </citation>
    <scope>NUCLEOTIDE SEQUENCE [LARGE SCALE GENOMIC DNA]</scope>
    <source>
        <strain evidence="9 10">NBRC:100898</strain>
    </source>
</reference>
<evidence type="ECO:0000313" key="10">
    <source>
        <dbReference type="Proteomes" id="UP000678679"/>
    </source>
</evidence>
<keyword evidence="4" id="KW-0472">Membrane</keyword>
<dbReference type="Pfam" id="PF07980">
    <property type="entry name" value="SusD_RagB"/>
    <property type="match status" value="1"/>
</dbReference>
<comment type="similarity">
    <text evidence="2">Belongs to the SusD family.</text>
</comment>
<dbReference type="EMBL" id="CP076132">
    <property type="protein sequence ID" value="QWG02902.1"/>
    <property type="molecule type" value="Genomic_DNA"/>
</dbReference>
<dbReference type="AlphaFoldDB" id="A0AAX1NA23"/>
<sequence length="538" mass="62358">MKMIFRNIWVFFFCLMLGTSCTKDWVQIEQPGAVKVEDFYKTDEQCLQALVAVYAQLQRQYASTDYVSPRLLKAIPSDMINAGGGDNGDQAWLQQINLYTNSESTPNVRDVWRAYYFTIYRANLIIELVEPVGEREAIVGEAYAMRAYLYFELTNMFKNVPLILKEQARSEYNVEKSTQEEVYAQIKLDLEQAITMLPEEQPEKWRIGRGFAQTLLAKTYIYRDENYQEAFDLLNEVINSGHYSLVQNFDDALHVDGEWSDESLFELGFRSNNPYGNGFPWNPDIAESNINMVLCGPRDFVGGHTINRGGWGFQNPTEWIYNLFDPSDPRRDQSVISWEDFKNTYYEPGGIYEEYIASKGPGYEPVASDSVRWKGLETKNWQIEGYLRMKYDARTTERAEPDWEYSAGTNERIMRYPEVLLLAAEAKVKLGQGGDAAKYINELRQRAGYTSLVSNVTMDDIEYERIAELSFEGHRWFDLRRWGKLEQVLTAFSEFENQKVEDGELNSDPRTFKPRNAYLPLPIEELSSNPNLKQNEGW</sequence>
<feature type="domain" description="SusD-like N-terminal" evidence="8">
    <location>
        <begin position="90"/>
        <end position="220"/>
    </location>
</feature>